<dbReference type="RefSeq" id="WP_024725179.1">
    <property type="nucleotide sequence ID" value="NZ_JAQLWN010000029.1"/>
</dbReference>
<organism evidence="1 2">
    <name type="scientific">Flavonifractor plautii</name>
    <name type="common">Fusobacterium plautii</name>
    <dbReference type="NCBI Taxonomy" id="292800"/>
    <lineage>
        <taxon>Bacteria</taxon>
        <taxon>Bacillati</taxon>
        <taxon>Bacillota</taxon>
        <taxon>Clostridia</taxon>
        <taxon>Eubacteriales</taxon>
        <taxon>Oscillospiraceae</taxon>
        <taxon>Flavonifractor</taxon>
    </lineage>
</organism>
<comment type="caution">
    <text evidence="1">The sequence shown here is derived from an EMBL/GenBank/DDBJ whole genome shotgun (WGS) entry which is preliminary data.</text>
</comment>
<name>A0AAW6CBK1_FLAPL</name>
<protein>
    <submittedName>
        <fullName evidence="1">Uncharacterized protein</fullName>
    </submittedName>
</protein>
<dbReference type="EMBL" id="JAQLWO010000033">
    <property type="protein sequence ID" value="MDB7908454.1"/>
    <property type="molecule type" value="Genomic_DNA"/>
</dbReference>
<evidence type="ECO:0000313" key="2">
    <source>
        <dbReference type="Proteomes" id="UP001211006"/>
    </source>
</evidence>
<evidence type="ECO:0000313" key="1">
    <source>
        <dbReference type="EMBL" id="MDB7908454.1"/>
    </source>
</evidence>
<proteinExistence type="predicted"/>
<dbReference type="AlphaFoldDB" id="A0AAW6CBK1"/>
<sequence>MKKFKIEYGIVREYDEVTLWFEPIDDDLDALVLRNRSGEILSVFTEQRKKEEKKNKTYNPCSNEQLTQADIDKMHFERVWIDYGEDDGEEGIVLYGKLYSIATLDGAGFEDLLLDVTGRGGESLDAPSGKYVLYRYPPTGEHDSGSDQKG</sequence>
<dbReference type="Proteomes" id="UP001211006">
    <property type="component" value="Unassembled WGS sequence"/>
</dbReference>
<accession>A0AAW6CBK1</accession>
<gene>
    <name evidence="1" type="ORF">PND83_20935</name>
</gene>
<reference evidence="1" key="1">
    <citation type="submission" date="2023-01" db="EMBL/GenBank/DDBJ databases">
        <title>Human gut microbiome strain richness.</title>
        <authorList>
            <person name="Chen-Liaw A."/>
        </authorList>
    </citation>
    <scope>NUCLEOTIDE SEQUENCE</scope>
    <source>
        <strain evidence="1">2225st1_A6_2225SCRN_200828</strain>
    </source>
</reference>